<feature type="region of interest" description="Disordered" evidence="1">
    <location>
        <begin position="184"/>
        <end position="210"/>
    </location>
</feature>
<dbReference type="EMBL" id="BARU01025538">
    <property type="protein sequence ID" value="GAH67620.1"/>
    <property type="molecule type" value="Genomic_DNA"/>
</dbReference>
<name>X1IEC7_9ZZZZ</name>
<dbReference type="Pfam" id="PF05598">
    <property type="entry name" value="DUF772"/>
    <property type="match status" value="1"/>
</dbReference>
<evidence type="ECO:0000259" key="2">
    <source>
        <dbReference type="Pfam" id="PF05598"/>
    </source>
</evidence>
<dbReference type="AlphaFoldDB" id="X1IEC7"/>
<sequence length="210" mass="23980">MLLFVIMKSETHFRPYTPDQMFLLPPNIREWLPEDDLTYFILDVVDQLDLSEIYNSYNGSKGGQPPYNPRMMTSLLIYAYCVGIFSSRKIEKATFDRVSFRVICADQHPDHDTIADFRKRHLQALSGLFAQVLLICQEVGLVKLGHVSLDGTKVKANASKHKAMSYGRMEKKAQELEEEVSRLLAEAQATDDSEDTRYGRGKRGDELPDD</sequence>
<reference evidence="3" key="1">
    <citation type="journal article" date="2014" name="Front. Microbiol.">
        <title>High frequency of phylogenetically diverse reductive dehalogenase-homologous genes in deep subseafloor sedimentary metagenomes.</title>
        <authorList>
            <person name="Kawai M."/>
            <person name="Futagami T."/>
            <person name="Toyoda A."/>
            <person name="Takaki Y."/>
            <person name="Nishi S."/>
            <person name="Hori S."/>
            <person name="Arai W."/>
            <person name="Tsubouchi T."/>
            <person name="Morono Y."/>
            <person name="Uchiyama I."/>
            <person name="Ito T."/>
            <person name="Fujiyama A."/>
            <person name="Inagaki F."/>
            <person name="Takami H."/>
        </authorList>
    </citation>
    <scope>NUCLEOTIDE SEQUENCE</scope>
    <source>
        <strain evidence="3">Expedition CK06-06</strain>
    </source>
</reference>
<dbReference type="PANTHER" id="PTHR33408">
    <property type="entry name" value="TRANSPOSASE"/>
    <property type="match status" value="1"/>
</dbReference>
<evidence type="ECO:0000256" key="1">
    <source>
        <dbReference type="SAM" id="MobiDB-lite"/>
    </source>
</evidence>
<proteinExistence type="predicted"/>
<feature type="domain" description="Transposase InsH N-terminal" evidence="2">
    <location>
        <begin position="27"/>
        <end position="120"/>
    </location>
</feature>
<dbReference type="InterPro" id="IPR008490">
    <property type="entry name" value="Transposase_InsH_N"/>
</dbReference>
<comment type="caution">
    <text evidence="3">The sequence shown here is derived from an EMBL/GenBank/DDBJ whole genome shotgun (WGS) entry which is preliminary data.</text>
</comment>
<feature type="compositionally biased region" description="Basic and acidic residues" evidence="1">
    <location>
        <begin position="195"/>
        <end position="210"/>
    </location>
</feature>
<feature type="non-terminal residue" evidence="3">
    <location>
        <position position="210"/>
    </location>
</feature>
<evidence type="ECO:0000313" key="3">
    <source>
        <dbReference type="EMBL" id="GAH67620.1"/>
    </source>
</evidence>
<gene>
    <name evidence="3" type="ORF">S03H2_41134</name>
</gene>
<protein>
    <recommendedName>
        <fullName evidence="2">Transposase InsH N-terminal domain-containing protein</fullName>
    </recommendedName>
</protein>
<accession>X1IEC7</accession>
<organism evidence="3">
    <name type="scientific">marine sediment metagenome</name>
    <dbReference type="NCBI Taxonomy" id="412755"/>
    <lineage>
        <taxon>unclassified sequences</taxon>
        <taxon>metagenomes</taxon>
        <taxon>ecological metagenomes</taxon>
    </lineage>
</organism>